<dbReference type="AlphaFoldDB" id="A0A8R1ITE9"/>
<dbReference type="EnsemblMetazoa" id="CJA38495.1">
    <property type="protein sequence ID" value="CJA38495.1"/>
    <property type="gene ID" value="WBGene00214342"/>
</dbReference>
<reference evidence="1" key="2">
    <citation type="submission" date="2022-06" db="UniProtKB">
        <authorList>
            <consortium name="EnsemblMetazoa"/>
        </authorList>
    </citation>
    <scope>IDENTIFICATION</scope>
    <source>
        <strain evidence="1">DF5081</strain>
    </source>
</reference>
<proteinExistence type="predicted"/>
<sequence length="106" mass="12061">MESKLAESSKVTVILSCTTDTMSSMAASVKNLALYTFCAEPLDESDRKTWLNYFLDEKLAVHVAKKTSGFTLAELEELVKNGKEQREKKGEVEMEKLFEEVIDYRN</sequence>
<protein>
    <submittedName>
        <fullName evidence="1">Uncharacterized protein</fullName>
    </submittedName>
</protein>
<accession>A0A8R1ITE9</accession>
<evidence type="ECO:0000313" key="1">
    <source>
        <dbReference type="EnsemblMetazoa" id="CJA38495.1"/>
    </source>
</evidence>
<evidence type="ECO:0000313" key="2">
    <source>
        <dbReference type="Proteomes" id="UP000005237"/>
    </source>
</evidence>
<name>A0A8R1ITE9_CAEJA</name>
<organism evidence="1 2">
    <name type="scientific">Caenorhabditis japonica</name>
    <dbReference type="NCBI Taxonomy" id="281687"/>
    <lineage>
        <taxon>Eukaryota</taxon>
        <taxon>Metazoa</taxon>
        <taxon>Ecdysozoa</taxon>
        <taxon>Nematoda</taxon>
        <taxon>Chromadorea</taxon>
        <taxon>Rhabditida</taxon>
        <taxon>Rhabditina</taxon>
        <taxon>Rhabditomorpha</taxon>
        <taxon>Rhabditoidea</taxon>
        <taxon>Rhabditidae</taxon>
        <taxon>Peloderinae</taxon>
        <taxon>Caenorhabditis</taxon>
    </lineage>
</organism>
<reference evidence="2" key="1">
    <citation type="submission" date="2010-08" db="EMBL/GenBank/DDBJ databases">
        <authorList>
            <consortium name="Caenorhabditis japonica Sequencing Consortium"/>
            <person name="Wilson R.K."/>
        </authorList>
    </citation>
    <scope>NUCLEOTIDE SEQUENCE [LARGE SCALE GENOMIC DNA]</scope>
    <source>
        <strain evidence="2">DF5081</strain>
    </source>
</reference>
<keyword evidence="2" id="KW-1185">Reference proteome</keyword>
<dbReference type="Proteomes" id="UP000005237">
    <property type="component" value="Unassembled WGS sequence"/>
</dbReference>